<evidence type="ECO:0000313" key="2">
    <source>
        <dbReference type="EMBL" id="MFB9313262.1"/>
    </source>
</evidence>
<name>A0ABV5KA07_9ACTN</name>
<sequence length="42" mass="4087">MVGAGLIGGSVALRLRAQGLDVVVVDPDPATLEAAAAAALRT</sequence>
<evidence type="ECO:0000259" key="1">
    <source>
        <dbReference type="Pfam" id="PF02254"/>
    </source>
</evidence>
<dbReference type="Proteomes" id="UP001589750">
    <property type="component" value="Unassembled WGS sequence"/>
</dbReference>
<dbReference type="Pfam" id="PF02254">
    <property type="entry name" value="TrkA_N"/>
    <property type="match status" value="1"/>
</dbReference>
<dbReference type="RefSeq" id="WP_379141301.1">
    <property type="nucleotide sequence ID" value="NZ_JBHMDG010000011.1"/>
</dbReference>
<accession>A0ABV5KA07</accession>
<feature type="domain" description="RCK N-terminal" evidence="1">
    <location>
        <begin position="2"/>
        <end position="38"/>
    </location>
</feature>
<organism evidence="2 3">
    <name type="scientific">Nocardioides plantarum</name>
    <dbReference type="NCBI Taxonomy" id="29299"/>
    <lineage>
        <taxon>Bacteria</taxon>
        <taxon>Bacillati</taxon>
        <taxon>Actinomycetota</taxon>
        <taxon>Actinomycetes</taxon>
        <taxon>Propionibacteriales</taxon>
        <taxon>Nocardioidaceae</taxon>
        <taxon>Nocardioides</taxon>
    </lineage>
</organism>
<dbReference type="InterPro" id="IPR003148">
    <property type="entry name" value="RCK_N"/>
</dbReference>
<evidence type="ECO:0000313" key="3">
    <source>
        <dbReference type="Proteomes" id="UP001589750"/>
    </source>
</evidence>
<reference evidence="2 3" key="1">
    <citation type="submission" date="2024-09" db="EMBL/GenBank/DDBJ databases">
        <authorList>
            <person name="Sun Q."/>
            <person name="Mori K."/>
        </authorList>
    </citation>
    <scope>NUCLEOTIDE SEQUENCE [LARGE SCALE GENOMIC DNA]</scope>
    <source>
        <strain evidence="2 3">JCM 9626</strain>
    </source>
</reference>
<proteinExistence type="predicted"/>
<protein>
    <submittedName>
        <fullName evidence="2">NAD-binding protein</fullName>
    </submittedName>
</protein>
<dbReference type="InterPro" id="IPR036291">
    <property type="entry name" value="NAD(P)-bd_dom_sf"/>
</dbReference>
<keyword evidence="3" id="KW-1185">Reference proteome</keyword>
<feature type="non-terminal residue" evidence="2">
    <location>
        <position position="42"/>
    </location>
</feature>
<comment type="caution">
    <text evidence="2">The sequence shown here is derived from an EMBL/GenBank/DDBJ whole genome shotgun (WGS) entry which is preliminary data.</text>
</comment>
<dbReference type="EMBL" id="JBHMDG010000011">
    <property type="protein sequence ID" value="MFB9313262.1"/>
    <property type="molecule type" value="Genomic_DNA"/>
</dbReference>
<dbReference type="Gene3D" id="3.40.50.720">
    <property type="entry name" value="NAD(P)-binding Rossmann-like Domain"/>
    <property type="match status" value="1"/>
</dbReference>
<gene>
    <name evidence="2" type="ORF">ACFFRI_09425</name>
</gene>
<dbReference type="SUPFAM" id="SSF51735">
    <property type="entry name" value="NAD(P)-binding Rossmann-fold domains"/>
    <property type="match status" value="1"/>
</dbReference>